<comment type="subcellular location">
    <subcellularLocation>
        <location evidence="1">Membrane</location>
        <topology evidence="1">Peripheral membrane protein</topology>
    </subcellularLocation>
</comment>
<accession>A0A9D3MF82</accession>
<feature type="compositionally biased region" description="Basic and acidic residues" evidence="5">
    <location>
        <begin position="1"/>
        <end position="11"/>
    </location>
</feature>
<proteinExistence type="predicted"/>
<sequence length="636" mass="71283">MMGNARGERRNKPGSSSRQSISETDSPWNSTTHSTGDIYSSSVQDQKEDLRKRLYYTTRKLELLETEFDSTRQYLETELRRAQEELEKFTDKLRRIQSGYSALQRINQDLEERIQRTSQHHDDERRALSREIIVLNNHLLEAKITIEKLREDNELYRKDCNLAAQLLLCNTPHHRALKLSELPADFQERLSLHMETADLCHSPYSDSVPTTIIGQVLEKPDPGSSLASRCASPQPQDARFPLSSPGEGETLTRRAACRWSDLYCSDTALYCPDERPRQRRQSVDLHGQPPPGLLWAQNSHRQQRRGGRRPGQSLPGALRRVRRVHGVRHLPAGLQLLLQLQRGVRREGGALAPVHAAPPGPLRQLAGQRLRAQERLLLRAGQPRFPGGSRVPAGGARRPPERRLRAGLRSRAFLLQRAVPLPRHTPAHGGGSPQLYRDVPDEEPCGRWRRLSVEDISACSYRSPGRVSPYSFSEQHFAIRPAKIKLGPLYSSFQEGADVYCSGGVLDPRFVVPSRSASASPSPERDPGGLCTQDGMPMYLAKEDSQESEHSLLFQSASSRDKESPPGSAKKEYVDISPNSSAESLNHNSLEAIDMQEYQSQTPLSKTPPPYQALGTLGLTRKDSLTKAQLYGTLLN</sequence>
<evidence type="ECO:0000256" key="2">
    <source>
        <dbReference type="ARBA" id="ARBA00022553"/>
    </source>
</evidence>
<dbReference type="GO" id="GO:0045202">
    <property type="term" value="C:synapse"/>
    <property type="evidence" value="ECO:0007669"/>
    <property type="project" value="TreeGrafter"/>
</dbReference>
<feature type="coiled-coil region" evidence="4">
    <location>
        <begin position="72"/>
        <end position="159"/>
    </location>
</feature>
<feature type="region of interest" description="Disordered" evidence="5">
    <location>
        <begin position="280"/>
        <end position="317"/>
    </location>
</feature>
<dbReference type="PANTHER" id="PTHR28664">
    <property type="entry name" value="TIGHT JUNCTION-ASSOCIATED PROTEIN 1"/>
    <property type="match status" value="1"/>
</dbReference>
<dbReference type="EMBL" id="JAFIRN010000006">
    <property type="protein sequence ID" value="KAG5846981.1"/>
    <property type="molecule type" value="Genomic_DNA"/>
</dbReference>
<dbReference type="PANTHER" id="PTHR28664:SF2">
    <property type="entry name" value="BRAIN-ENRICHED GUANYLATE KINASE-ASSOCIATED PROTEIN"/>
    <property type="match status" value="1"/>
</dbReference>
<feature type="region of interest" description="Disordered" evidence="5">
    <location>
        <begin position="222"/>
        <end position="248"/>
    </location>
</feature>
<evidence type="ECO:0000256" key="4">
    <source>
        <dbReference type="SAM" id="Coils"/>
    </source>
</evidence>
<keyword evidence="7" id="KW-1185">Reference proteome</keyword>
<evidence type="ECO:0008006" key="8">
    <source>
        <dbReference type="Google" id="ProtNLM"/>
    </source>
</evidence>
<keyword evidence="3" id="KW-0472">Membrane</keyword>
<gene>
    <name evidence="6" type="ORF">ANANG_G00120750</name>
</gene>
<evidence type="ECO:0000256" key="5">
    <source>
        <dbReference type="SAM" id="MobiDB-lite"/>
    </source>
</evidence>
<evidence type="ECO:0000313" key="7">
    <source>
        <dbReference type="Proteomes" id="UP001044222"/>
    </source>
</evidence>
<feature type="compositionally biased region" description="Polar residues" evidence="5">
    <location>
        <begin position="13"/>
        <end position="43"/>
    </location>
</feature>
<dbReference type="Proteomes" id="UP001044222">
    <property type="component" value="Chromosome 6"/>
</dbReference>
<feature type="region of interest" description="Disordered" evidence="5">
    <location>
        <begin position="382"/>
        <end position="402"/>
    </location>
</feature>
<feature type="region of interest" description="Disordered" evidence="5">
    <location>
        <begin position="1"/>
        <end position="43"/>
    </location>
</feature>
<feature type="region of interest" description="Disordered" evidence="5">
    <location>
        <begin position="514"/>
        <end position="536"/>
    </location>
</feature>
<organism evidence="6 7">
    <name type="scientific">Anguilla anguilla</name>
    <name type="common">European freshwater eel</name>
    <name type="synonym">Muraena anguilla</name>
    <dbReference type="NCBI Taxonomy" id="7936"/>
    <lineage>
        <taxon>Eukaryota</taxon>
        <taxon>Metazoa</taxon>
        <taxon>Chordata</taxon>
        <taxon>Craniata</taxon>
        <taxon>Vertebrata</taxon>
        <taxon>Euteleostomi</taxon>
        <taxon>Actinopterygii</taxon>
        <taxon>Neopterygii</taxon>
        <taxon>Teleostei</taxon>
        <taxon>Anguilliformes</taxon>
        <taxon>Anguillidae</taxon>
        <taxon>Anguilla</taxon>
    </lineage>
</organism>
<name>A0A9D3MF82_ANGAN</name>
<feature type="compositionally biased region" description="Low complexity" evidence="5">
    <location>
        <begin position="382"/>
        <end position="397"/>
    </location>
</feature>
<feature type="region of interest" description="Disordered" evidence="5">
    <location>
        <begin position="550"/>
        <end position="584"/>
    </location>
</feature>
<protein>
    <recommendedName>
        <fullName evidence="8">Brain-enriched guanylate kinase-associated protein</fullName>
    </recommendedName>
</protein>
<dbReference type="GO" id="GO:0016020">
    <property type="term" value="C:membrane"/>
    <property type="evidence" value="ECO:0007669"/>
    <property type="project" value="UniProtKB-SubCell"/>
</dbReference>
<feature type="compositionally biased region" description="Basic and acidic residues" evidence="5">
    <location>
        <begin position="559"/>
        <end position="574"/>
    </location>
</feature>
<dbReference type="InterPro" id="IPR043441">
    <property type="entry name" value="Tjap1/BEGAIN"/>
</dbReference>
<keyword evidence="2" id="KW-0597">Phosphoprotein</keyword>
<evidence type="ECO:0000256" key="3">
    <source>
        <dbReference type="ARBA" id="ARBA00023136"/>
    </source>
</evidence>
<reference evidence="6" key="1">
    <citation type="submission" date="2021-01" db="EMBL/GenBank/DDBJ databases">
        <title>A chromosome-scale assembly of European eel, Anguilla anguilla.</title>
        <authorList>
            <person name="Henkel C."/>
            <person name="Jong-Raadsen S.A."/>
            <person name="Dufour S."/>
            <person name="Weltzien F.-A."/>
            <person name="Palstra A.P."/>
            <person name="Pelster B."/>
            <person name="Spaink H.P."/>
            <person name="Van Den Thillart G.E."/>
            <person name="Jansen H."/>
            <person name="Zahm M."/>
            <person name="Klopp C."/>
            <person name="Cedric C."/>
            <person name="Louis A."/>
            <person name="Berthelot C."/>
            <person name="Parey E."/>
            <person name="Roest Crollius H."/>
            <person name="Montfort J."/>
            <person name="Robinson-Rechavi M."/>
            <person name="Bucao C."/>
            <person name="Bouchez O."/>
            <person name="Gislard M."/>
            <person name="Lluch J."/>
            <person name="Milhes M."/>
            <person name="Lampietro C."/>
            <person name="Lopez Roques C."/>
            <person name="Donnadieu C."/>
            <person name="Braasch I."/>
            <person name="Desvignes T."/>
            <person name="Postlethwait J."/>
            <person name="Bobe J."/>
            <person name="Guiguen Y."/>
            <person name="Dirks R."/>
        </authorList>
    </citation>
    <scope>NUCLEOTIDE SEQUENCE</scope>
    <source>
        <strain evidence="6">Tag_6206</strain>
        <tissue evidence="6">Liver</tissue>
    </source>
</reference>
<keyword evidence="4" id="KW-0175">Coiled coil</keyword>
<evidence type="ECO:0000313" key="6">
    <source>
        <dbReference type="EMBL" id="KAG5846981.1"/>
    </source>
</evidence>
<comment type="caution">
    <text evidence="6">The sequence shown here is derived from an EMBL/GenBank/DDBJ whole genome shotgun (WGS) entry which is preliminary data.</text>
</comment>
<evidence type="ECO:0000256" key="1">
    <source>
        <dbReference type="ARBA" id="ARBA00004170"/>
    </source>
</evidence>
<feature type="compositionally biased region" description="Polar residues" evidence="5">
    <location>
        <begin position="225"/>
        <end position="235"/>
    </location>
</feature>
<dbReference type="AlphaFoldDB" id="A0A9D3MF82"/>